<gene>
    <name evidence="5" type="primary">LOC101508610</name>
</gene>
<evidence type="ECO:0000256" key="1">
    <source>
        <dbReference type="ARBA" id="ARBA00022574"/>
    </source>
</evidence>
<dbReference type="InterPro" id="IPR001680">
    <property type="entry name" value="WD40_rpt"/>
</dbReference>
<dbReference type="KEGG" id="cam:101508610"/>
<protein>
    <submittedName>
        <fullName evidence="5">Mitotic checkpoint protein BUB3.3</fullName>
    </submittedName>
</protein>
<dbReference type="PROSITE" id="PS00678">
    <property type="entry name" value="WD_REPEATS_1"/>
    <property type="match status" value="1"/>
</dbReference>
<dbReference type="Proteomes" id="UP000087171">
    <property type="component" value="Chromosome Ca2"/>
</dbReference>
<dbReference type="Pfam" id="PF00400">
    <property type="entry name" value="WD40"/>
    <property type="match status" value="1"/>
</dbReference>
<dbReference type="InterPro" id="IPR036322">
    <property type="entry name" value="WD40_repeat_dom_sf"/>
</dbReference>
<dbReference type="InterPro" id="IPR015943">
    <property type="entry name" value="WD40/YVTN_repeat-like_dom_sf"/>
</dbReference>
<proteinExistence type="predicted"/>
<evidence type="ECO:0000256" key="2">
    <source>
        <dbReference type="ARBA" id="ARBA00022737"/>
    </source>
</evidence>
<dbReference type="FunFam" id="2.130.10.10:FF:001244">
    <property type="entry name" value="Mitotic checkpoint protein BUB3.3"/>
    <property type="match status" value="1"/>
</dbReference>
<dbReference type="PROSITE" id="PS50082">
    <property type="entry name" value="WD_REPEATS_2"/>
    <property type="match status" value="2"/>
</dbReference>
<dbReference type="InterPro" id="IPR019775">
    <property type="entry name" value="WD40_repeat_CS"/>
</dbReference>
<reference evidence="5" key="2">
    <citation type="submission" date="2025-08" db="UniProtKB">
        <authorList>
            <consortium name="RefSeq"/>
        </authorList>
    </citation>
    <scope>IDENTIFICATION</scope>
    <source>
        <tissue evidence="5">Etiolated seedlings</tissue>
    </source>
</reference>
<keyword evidence="1 3" id="KW-0853">WD repeat</keyword>
<name>A0A3Q7Y820_CICAR</name>
<dbReference type="RefSeq" id="XP_027187552.1">
    <property type="nucleotide sequence ID" value="XM_027331751.1"/>
</dbReference>
<dbReference type="SMART" id="SM00320">
    <property type="entry name" value="WD40"/>
    <property type="match status" value="4"/>
</dbReference>
<reference evidence="4" key="1">
    <citation type="journal article" date="2013" name="Nat. Biotechnol.">
        <title>Draft genome sequence of chickpea (Cicer arietinum) provides a resource for trait improvement.</title>
        <authorList>
            <person name="Varshney R.K."/>
            <person name="Song C."/>
            <person name="Saxena R.K."/>
            <person name="Azam S."/>
            <person name="Yu S."/>
            <person name="Sharpe A.G."/>
            <person name="Cannon S."/>
            <person name="Baek J."/>
            <person name="Rosen B.D."/>
            <person name="Tar'an B."/>
            <person name="Millan T."/>
            <person name="Zhang X."/>
            <person name="Ramsay L.D."/>
            <person name="Iwata A."/>
            <person name="Wang Y."/>
            <person name="Nelson W."/>
            <person name="Farmer A.D."/>
            <person name="Gaur P.M."/>
            <person name="Soderlund C."/>
            <person name="Penmetsa R.V."/>
            <person name="Xu C."/>
            <person name="Bharti A.K."/>
            <person name="He W."/>
            <person name="Winter P."/>
            <person name="Zhao S."/>
            <person name="Hane J.K."/>
            <person name="Carrasquilla-Garcia N."/>
            <person name="Condie J.A."/>
            <person name="Upadhyaya H.D."/>
            <person name="Luo M.C."/>
            <person name="Thudi M."/>
            <person name="Gowda C.L."/>
            <person name="Singh N.P."/>
            <person name="Lichtenzveig J."/>
            <person name="Gali K.K."/>
            <person name="Rubio J."/>
            <person name="Nadarajan N."/>
            <person name="Dolezel J."/>
            <person name="Bansal K.C."/>
            <person name="Xu X."/>
            <person name="Edwards D."/>
            <person name="Zhang G."/>
            <person name="Kahl G."/>
            <person name="Gil J."/>
            <person name="Singh K.B."/>
            <person name="Datta S.K."/>
            <person name="Jackson S.A."/>
            <person name="Wang J."/>
            <person name="Cook D.R."/>
        </authorList>
    </citation>
    <scope>NUCLEOTIDE SEQUENCE [LARGE SCALE GENOMIC DNA]</scope>
    <source>
        <strain evidence="4">cv. CDC Frontier</strain>
    </source>
</reference>
<sequence>MNANSTQSKKLEIPINDAVSRIRFASHSNNLLISSWDSNLRLYDFDASVLRLEAPSQASLLDCCFQDDNDSVAFTAASDGFIRRYDLHSGIIDPVGSHDDMATCIGYSNETCLLITSGFDKKLLSWDVRMKKAFSLSKSLDAETDTMSVSGFLVTVGIGASVHVYDLRNFDKPILSMEPCNGTRLRCVSSIPYAEGFAVGSVDGRVALQVSNSSNSNDIGYTFRCHPRSKDGQHHLASVNDIAFSPLVSGAFVTGDDEGYATIWDARSRKRLVEFPRYSNSVASLSYNHSGQLLAVASSYTYQEAKEIEEPPQVFIHEVDNIDIGSSSARRKR</sequence>
<dbReference type="RefSeq" id="XP_073221166.1">
    <property type="nucleotide sequence ID" value="XM_073365065.1"/>
</dbReference>
<organism evidence="4 5">
    <name type="scientific">Cicer arietinum</name>
    <name type="common">Chickpea</name>
    <name type="synonym">Garbanzo</name>
    <dbReference type="NCBI Taxonomy" id="3827"/>
    <lineage>
        <taxon>Eukaryota</taxon>
        <taxon>Viridiplantae</taxon>
        <taxon>Streptophyta</taxon>
        <taxon>Embryophyta</taxon>
        <taxon>Tracheophyta</taxon>
        <taxon>Spermatophyta</taxon>
        <taxon>Magnoliopsida</taxon>
        <taxon>eudicotyledons</taxon>
        <taxon>Gunneridae</taxon>
        <taxon>Pentapetalae</taxon>
        <taxon>rosids</taxon>
        <taxon>fabids</taxon>
        <taxon>Fabales</taxon>
        <taxon>Fabaceae</taxon>
        <taxon>Papilionoideae</taxon>
        <taxon>50 kb inversion clade</taxon>
        <taxon>NPAAA clade</taxon>
        <taxon>Hologalegina</taxon>
        <taxon>IRL clade</taxon>
        <taxon>Cicereae</taxon>
        <taxon>Cicer</taxon>
    </lineage>
</organism>
<keyword evidence="2" id="KW-0677">Repeat</keyword>
<evidence type="ECO:0000313" key="4">
    <source>
        <dbReference type="Proteomes" id="UP000087171"/>
    </source>
</evidence>
<dbReference type="SUPFAM" id="SSF50978">
    <property type="entry name" value="WD40 repeat-like"/>
    <property type="match status" value="1"/>
</dbReference>
<dbReference type="Gene3D" id="2.130.10.10">
    <property type="entry name" value="YVTN repeat-like/Quinoprotein amine dehydrogenase"/>
    <property type="match status" value="1"/>
</dbReference>
<feature type="repeat" description="WD" evidence="3">
    <location>
        <begin position="232"/>
        <end position="274"/>
    </location>
</feature>
<dbReference type="OrthoDB" id="10262475at2759"/>
<dbReference type="STRING" id="3827.A0A3Q7Y820"/>
<dbReference type="PANTHER" id="PTHR10971">
    <property type="entry name" value="MRNA EXPORT FACTOR AND BUB3"/>
    <property type="match status" value="1"/>
</dbReference>
<keyword evidence="4" id="KW-1185">Reference proteome</keyword>
<dbReference type="AlphaFoldDB" id="A0A3Q7Y820"/>
<dbReference type="PaxDb" id="3827-XP_004490179.1"/>
<evidence type="ECO:0000313" key="5">
    <source>
        <dbReference type="RefSeq" id="XP_027187552.1"/>
    </source>
</evidence>
<dbReference type="GeneID" id="101508610"/>
<evidence type="ECO:0000256" key="3">
    <source>
        <dbReference type="PROSITE-ProRule" id="PRU00221"/>
    </source>
</evidence>
<dbReference type="RefSeq" id="XP_073221165.1">
    <property type="nucleotide sequence ID" value="XM_073365064.1"/>
</dbReference>
<feature type="repeat" description="WD" evidence="3">
    <location>
        <begin position="95"/>
        <end position="136"/>
    </location>
</feature>
<accession>A0A3Q7Y820</accession>